<evidence type="ECO:0000256" key="1">
    <source>
        <dbReference type="SAM" id="MobiDB-lite"/>
    </source>
</evidence>
<keyword evidence="5" id="KW-1185">Reference proteome</keyword>
<sequence length="213" mass="24253">MHRRALSSTRCRRGTHYETLGVRREASTDQIKTAFFALSKEHHPDIPHHKEKPQFHEITEAYNVLRDPVSRRAYDNTLPAAQAPAPSTLHSRHMADTAARFRRASRPQQAASSTSSSSSYASRPRHTSPLETPFPRRPPSYTPIPGANDMHHRHPRQRYRPPDLAAQAAAWAQQQELLREQKTRAPRFLTSMMLGFGTIITAGWLMSRTVPHK</sequence>
<dbReference type="SMART" id="SM00271">
    <property type="entry name" value="DnaJ"/>
    <property type="match status" value="1"/>
</dbReference>
<dbReference type="Pfam" id="PF00226">
    <property type="entry name" value="DnaJ"/>
    <property type="match status" value="1"/>
</dbReference>
<feature type="compositionally biased region" description="Low complexity" evidence="1">
    <location>
        <begin position="106"/>
        <end position="122"/>
    </location>
</feature>
<dbReference type="PANTHER" id="PTHR44825:SF1">
    <property type="entry name" value="DNAJ HOMOLOG SUBFAMILY C MEMBER 4"/>
    <property type="match status" value="1"/>
</dbReference>
<proteinExistence type="predicted"/>
<feature type="domain" description="J" evidence="3">
    <location>
        <begin position="15"/>
        <end position="78"/>
    </location>
</feature>
<feature type="region of interest" description="Disordered" evidence="1">
    <location>
        <begin position="99"/>
        <end position="157"/>
    </location>
</feature>
<keyword evidence="2" id="KW-1133">Transmembrane helix</keyword>
<evidence type="ECO:0000259" key="3">
    <source>
        <dbReference type="PROSITE" id="PS50076"/>
    </source>
</evidence>
<feature type="transmembrane region" description="Helical" evidence="2">
    <location>
        <begin position="188"/>
        <end position="207"/>
    </location>
</feature>
<evidence type="ECO:0000256" key="2">
    <source>
        <dbReference type="SAM" id="Phobius"/>
    </source>
</evidence>
<gene>
    <name evidence="4" type="ORF">B0H16DRAFT_641769</name>
</gene>
<keyword evidence="2" id="KW-0472">Membrane</keyword>
<dbReference type="Gene3D" id="1.10.287.110">
    <property type="entry name" value="DnaJ domain"/>
    <property type="match status" value="1"/>
</dbReference>
<dbReference type="PROSITE" id="PS50076">
    <property type="entry name" value="DNAJ_2"/>
    <property type="match status" value="1"/>
</dbReference>
<dbReference type="PRINTS" id="PR00625">
    <property type="entry name" value="JDOMAIN"/>
</dbReference>
<organism evidence="4 5">
    <name type="scientific">Mycena metata</name>
    <dbReference type="NCBI Taxonomy" id="1033252"/>
    <lineage>
        <taxon>Eukaryota</taxon>
        <taxon>Fungi</taxon>
        <taxon>Dikarya</taxon>
        <taxon>Basidiomycota</taxon>
        <taxon>Agaricomycotina</taxon>
        <taxon>Agaricomycetes</taxon>
        <taxon>Agaricomycetidae</taxon>
        <taxon>Agaricales</taxon>
        <taxon>Marasmiineae</taxon>
        <taxon>Mycenaceae</taxon>
        <taxon>Mycena</taxon>
    </lineage>
</organism>
<dbReference type="SUPFAM" id="SSF46565">
    <property type="entry name" value="Chaperone J-domain"/>
    <property type="match status" value="1"/>
</dbReference>
<dbReference type="InterPro" id="IPR052763">
    <property type="entry name" value="DnaJ_C4"/>
</dbReference>
<name>A0AAD7J8X4_9AGAR</name>
<keyword evidence="2" id="KW-0812">Transmembrane</keyword>
<dbReference type="CDD" id="cd06257">
    <property type="entry name" value="DnaJ"/>
    <property type="match status" value="1"/>
</dbReference>
<dbReference type="Proteomes" id="UP001215598">
    <property type="component" value="Unassembled WGS sequence"/>
</dbReference>
<dbReference type="AlphaFoldDB" id="A0AAD7J8X4"/>
<protein>
    <submittedName>
        <fullName evidence="4">DnaJ domain-containing protein</fullName>
    </submittedName>
</protein>
<dbReference type="InterPro" id="IPR018253">
    <property type="entry name" value="DnaJ_domain_CS"/>
</dbReference>
<accession>A0AAD7J8X4</accession>
<dbReference type="InterPro" id="IPR001623">
    <property type="entry name" value="DnaJ_domain"/>
</dbReference>
<dbReference type="InterPro" id="IPR036869">
    <property type="entry name" value="J_dom_sf"/>
</dbReference>
<comment type="caution">
    <text evidence="4">The sequence shown here is derived from an EMBL/GenBank/DDBJ whole genome shotgun (WGS) entry which is preliminary data.</text>
</comment>
<evidence type="ECO:0000313" key="4">
    <source>
        <dbReference type="EMBL" id="KAJ7758651.1"/>
    </source>
</evidence>
<dbReference type="EMBL" id="JARKIB010000041">
    <property type="protein sequence ID" value="KAJ7758651.1"/>
    <property type="molecule type" value="Genomic_DNA"/>
</dbReference>
<reference evidence="4" key="1">
    <citation type="submission" date="2023-03" db="EMBL/GenBank/DDBJ databases">
        <title>Massive genome expansion in bonnet fungi (Mycena s.s.) driven by repeated elements and novel gene families across ecological guilds.</title>
        <authorList>
            <consortium name="Lawrence Berkeley National Laboratory"/>
            <person name="Harder C.B."/>
            <person name="Miyauchi S."/>
            <person name="Viragh M."/>
            <person name="Kuo A."/>
            <person name="Thoen E."/>
            <person name="Andreopoulos B."/>
            <person name="Lu D."/>
            <person name="Skrede I."/>
            <person name="Drula E."/>
            <person name="Henrissat B."/>
            <person name="Morin E."/>
            <person name="Kohler A."/>
            <person name="Barry K."/>
            <person name="LaButti K."/>
            <person name="Morin E."/>
            <person name="Salamov A."/>
            <person name="Lipzen A."/>
            <person name="Mereny Z."/>
            <person name="Hegedus B."/>
            <person name="Baldrian P."/>
            <person name="Stursova M."/>
            <person name="Weitz H."/>
            <person name="Taylor A."/>
            <person name="Grigoriev I.V."/>
            <person name="Nagy L.G."/>
            <person name="Martin F."/>
            <person name="Kauserud H."/>
        </authorList>
    </citation>
    <scope>NUCLEOTIDE SEQUENCE</scope>
    <source>
        <strain evidence="4">CBHHK182m</strain>
    </source>
</reference>
<dbReference type="PANTHER" id="PTHR44825">
    <property type="match status" value="1"/>
</dbReference>
<dbReference type="PROSITE" id="PS00636">
    <property type="entry name" value="DNAJ_1"/>
    <property type="match status" value="1"/>
</dbReference>
<evidence type="ECO:0000313" key="5">
    <source>
        <dbReference type="Proteomes" id="UP001215598"/>
    </source>
</evidence>